<organism evidence="2 3">
    <name type="scientific">Phytophthora boehmeriae</name>
    <dbReference type="NCBI Taxonomy" id="109152"/>
    <lineage>
        <taxon>Eukaryota</taxon>
        <taxon>Sar</taxon>
        <taxon>Stramenopiles</taxon>
        <taxon>Oomycota</taxon>
        <taxon>Peronosporomycetes</taxon>
        <taxon>Peronosporales</taxon>
        <taxon>Peronosporaceae</taxon>
        <taxon>Phytophthora</taxon>
    </lineage>
</organism>
<keyword evidence="3" id="KW-1185">Reference proteome</keyword>
<comment type="caution">
    <text evidence="2">The sequence shown here is derived from an EMBL/GenBank/DDBJ whole genome shotgun (WGS) entry which is preliminary data.</text>
</comment>
<dbReference type="Proteomes" id="UP000693981">
    <property type="component" value="Unassembled WGS sequence"/>
</dbReference>
<reference evidence="2" key="1">
    <citation type="submission" date="2021-02" db="EMBL/GenBank/DDBJ databases">
        <authorList>
            <person name="Palmer J.M."/>
        </authorList>
    </citation>
    <scope>NUCLEOTIDE SEQUENCE</scope>
    <source>
        <strain evidence="2">SCRP23</strain>
    </source>
</reference>
<protein>
    <submittedName>
        <fullName evidence="2">Uncharacterized protein</fullName>
    </submittedName>
</protein>
<evidence type="ECO:0000313" key="3">
    <source>
        <dbReference type="Proteomes" id="UP000693981"/>
    </source>
</evidence>
<name>A0A8T1X2L4_9STRA</name>
<dbReference type="EMBL" id="JAGDFL010000032">
    <property type="protein sequence ID" value="KAG7400337.1"/>
    <property type="molecule type" value="Genomic_DNA"/>
</dbReference>
<accession>A0A8T1X2L4</accession>
<evidence type="ECO:0000313" key="2">
    <source>
        <dbReference type="EMBL" id="KAG7400337.1"/>
    </source>
</evidence>
<gene>
    <name evidence="2" type="ORF">PHYBOEH_006094</name>
</gene>
<dbReference type="OrthoDB" id="122360at2759"/>
<dbReference type="AlphaFoldDB" id="A0A8T1X2L4"/>
<sequence>MTGVVPSPDDDVSLSHFLTTEIDPLSAMLTAEKTREHEYHCRRMMNYRRKKKQEREELLSELRRLQRAMKLQEEIVRNDASTSGQSIDTSIRALLRDVIVEKEALFTQNVVLRKEIQQHETFQTLIQEKCYGEHESQNDKPTLWPSLDQAGWRVRLPYGDQSFHFHPFSREEFDAFPNPFSPGFLAASASYSYAGTFLGWKAYRSPSPPDKPLSVRMRFTKRIQCSVDIAYRNSWAKEAELFPILVTPIGWGYGHHHKVTTQVLQEFDRDARVMFQNIPGQTHYRYLFLSRSAQWELLDGRRKVAFSMLIVDSKATKRAQEHQDDVKWYTNGGNYLTLTEVDETTTDAVYEQWVDCESELHAAYLILQWTHLAIRWEQGIVPSNLLPFHS</sequence>
<evidence type="ECO:0000256" key="1">
    <source>
        <dbReference type="SAM" id="Coils"/>
    </source>
</evidence>
<proteinExistence type="predicted"/>
<keyword evidence="1" id="KW-0175">Coiled coil</keyword>
<feature type="coiled-coil region" evidence="1">
    <location>
        <begin position="44"/>
        <end position="75"/>
    </location>
</feature>